<organism evidence="2 4">
    <name type="scientific">Draconibacterium orientale</name>
    <dbReference type="NCBI Taxonomy" id="1168034"/>
    <lineage>
        <taxon>Bacteria</taxon>
        <taxon>Pseudomonadati</taxon>
        <taxon>Bacteroidota</taxon>
        <taxon>Bacteroidia</taxon>
        <taxon>Marinilabiliales</taxon>
        <taxon>Prolixibacteraceae</taxon>
        <taxon>Draconibacterium</taxon>
    </lineage>
</organism>
<evidence type="ECO:0000313" key="2">
    <source>
        <dbReference type="EMBL" id="SET81981.1"/>
    </source>
</evidence>
<dbReference type="AlphaFoldDB" id="X5DLB4"/>
<keyword evidence="3" id="KW-1185">Reference proteome</keyword>
<dbReference type="HOGENOM" id="CLU_020336_27_0_10"/>
<accession>X5DLB4</accession>
<dbReference type="EMBL" id="CP007451">
    <property type="protein sequence ID" value="AHW62044.1"/>
    <property type="molecule type" value="Genomic_DNA"/>
</dbReference>
<dbReference type="KEGG" id="dori:FH5T_13935"/>
<dbReference type="Proteomes" id="UP000023772">
    <property type="component" value="Chromosome"/>
</dbReference>
<gene>
    <name evidence="1" type="ORF">FH5T_13935</name>
    <name evidence="2" type="ORF">SAMN05444285_12463</name>
</gene>
<dbReference type="eggNOG" id="COG2267">
    <property type="taxonomic scope" value="Bacteria"/>
</dbReference>
<dbReference type="RefSeq" id="WP_038559617.1">
    <property type="nucleotide sequence ID" value="NZ_FOHT01000024.1"/>
</dbReference>
<name>X5DLB4_9BACT</name>
<reference evidence="2 4" key="2">
    <citation type="submission" date="2016-10" db="EMBL/GenBank/DDBJ databases">
        <authorList>
            <person name="de Groot N.N."/>
        </authorList>
    </citation>
    <scope>NUCLEOTIDE SEQUENCE [LARGE SCALE GENOMIC DNA]</scope>
    <source>
        <strain evidence="2 4">DSM 25947</strain>
    </source>
</reference>
<evidence type="ECO:0000313" key="3">
    <source>
        <dbReference type="Proteomes" id="UP000023772"/>
    </source>
</evidence>
<dbReference type="STRING" id="1168034.FH5T_13935"/>
<sequence>MKAPFCTMQAKNKIAENYRQKLDELPFSYELMQIETTYGDTNIIITGSANKPALVLPAGTDSVISFTMAITIELANDFRIYWIDFPPRSNQGTEFQLKFEDDSYGEWMFEILSRLNVHNAVLAGIEFGGFIALKTLTFDEKRIARVFLITPAGIVKPSRFRYFSKVLFSVIKFRILRKEKLTMDMFRIPLISEIEAVKIQTPLYIFTAEDDQFYPANRLRKRAKKLFRSLKDVHLLNEGTTKAAINIYNSGTTRNKIIETILKNEL</sequence>
<protein>
    <recommendedName>
        <fullName evidence="5">Alpha/beta hydrolase</fullName>
    </recommendedName>
</protein>
<evidence type="ECO:0000313" key="4">
    <source>
        <dbReference type="Proteomes" id="UP000181981"/>
    </source>
</evidence>
<reference evidence="1 3" key="1">
    <citation type="submission" date="2014-03" db="EMBL/GenBank/DDBJ databases">
        <title>Complete genome sequence of a deeply braunched marine Bacteroidia bacterium Draconibacterium orientale type strain FH5T.</title>
        <authorList>
            <person name="Li X."/>
            <person name="Wang X."/>
            <person name="Xie Z."/>
            <person name="Du Z."/>
            <person name="Chen G."/>
        </authorList>
    </citation>
    <scope>NUCLEOTIDE SEQUENCE [LARGE SCALE GENOMIC DNA]</scope>
    <source>
        <strain evidence="1 3">FH5</strain>
    </source>
</reference>
<evidence type="ECO:0008006" key="5">
    <source>
        <dbReference type="Google" id="ProtNLM"/>
    </source>
</evidence>
<dbReference type="SUPFAM" id="SSF53474">
    <property type="entry name" value="alpha/beta-Hydrolases"/>
    <property type="match status" value="1"/>
</dbReference>
<dbReference type="OrthoDB" id="9780932at2"/>
<dbReference type="Proteomes" id="UP000181981">
    <property type="component" value="Unassembled WGS sequence"/>
</dbReference>
<dbReference type="EMBL" id="FOHT01000024">
    <property type="protein sequence ID" value="SET81981.1"/>
    <property type="molecule type" value="Genomic_DNA"/>
</dbReference>
<proteinExistence type="predicted"/>
<dbReference type="InterPro" id="IPR029058">
    <property type="entry name" value="AB_hydrolase_fold"/>
</dbReference>
<evidence type="ECO:0000313" key="1">
    <source>
        <dbReference type="EMBL" id="AHW62044.1"/>
    </source>
</evidence>
<dbReference type="Gene3D" id="3.40.50.1820">
    <property type="entry name" value="alpha/beta hydrolase"/>
    <property type="match status" value="1"/>
</dbReference>